<dbReference type="PROSITE" id="PS00107">
    <property type="entry name" value="PROTEIN_KINASE_ATP"/>
    <property type="match status" value="1"/>
</dbReference>
<dbReference type="AlphaFoldDB" id="A0AAN6D7S7"/>
<feature type="transmembrane region" description="Helical" evidence="6">
    <location>
        <begin position="526"/>
        <end position="546"/>
    </location>
</feature>
<name>A0AAN6D7S7_9ASCO</name>
<dbReference type="Proteomes" id="UP000697297">
    <property type="component" value="Unassembled WGS sequence"/>
</dbReference>
<dbReference type="PROSITE" id="PS50011">
    <property type="entry name" value="PROTEIN_KINASE_DOM"/>
    <property type="match status" value="1"/>
</dbReference>
<dbReference type="Gene3D" id="3.30.200.20">
    <property type="entry name" value="Phosphorylase Kinase, domain 1"/>
    <property type="match status" value="1"/>
</dbReference>
<evidence type="ECO:0000313" key="10">
    <source>
        <dbReference type="Proteomes" id="UP000697297"/>
    </source>
</evidence>
<evidence type="ECO:0000259" key="7">
    <source>
        <dbReference type="PROSITE" id="PS50011"/>
    </source>
</evidence>
<dbReference type="GO" id="GO:0005524">
    <property type="term" value="F:ATP binding"/>
    <property type="evidence" value="ECO:0007669"/>
    <property type="project" value="UniProtKB-UniRule"/>
</dbReference>
<evidence type="ECO:0000313" key="8">
    <source>
        <dbReference type="EMBL" id="KAG7728557.1"/>
    </source>
</evidence>
<dbReference type="Gene3D" id="1.10.510.10">
    <property type="entry name" value="Transferase(Phosphotransferase) domain 1"/>
    <property type="match status" value="1"/>
</dbReference>
<dbReference type="SMART" id="SM00220">
    <property type="entry name" value="S_TKc"/>
    <property type="match status" value="1"/>
</dbReference>
<dbReference type="GO" id="GO:0004672">
    <property type="term" value="F:protein kinase activity"/>
    <property type="evidence" value="ECO:0007669"/>
    <property type="project" value="InterPro"/>
</dbReference>
<dbReference type="Proteomes" id="UP000738402">
    <property type="component" value="Unassembled WGS sequence"/>
</dbReference>
<dbReference type="PANTHER" id="PTHR11042">
    <property type="entry name" value="EUKARYOTIC TRANSLATION INITIATION FACTOR 2-ALPHA KINASE EIF2-ALPHA KINASE -RELATED"/>
    <property type="match status" value="1"/>
</dbReference>
<organism evidence="8 11">
    <name type="scientific">Ogataea haglerorum</name>
    <dbReference type="NCBI Taxonomy" id="1937702"/>
    <lineage>
        <taxon>Eukaryota</taxon>
        <taxon>Fungi</taxon>
        <taxon>Dikarya</taxon>
        <taxon>Ascomycota</taxon>
        <taxon>Saccharomycotina</taxon>
        <taxon>Pichiomycetes</taxon>
        <taxon>Pichiales</taxon>
        <taxon>Pichiaceae</taxon>
        <taxon>Ogataea</taxon>
    </lineage>
</organism>
<proteinExistence type="predicted"/>
<dbReference type="InterPro" id="IPR017441">
    <property type="entry name" value="Protein_kinase_ATP_BS"/>
</dbReference>
<evidence type="ECO:0000256" key="5">
    <source>
        <dbReference type="PROSITE-ProRule" id="PRU10141"/>
    </source>
</evidence>
<dbReference type="InterPro" id="IPR000719">
    <property type="entry name" value="Prot_kinase_dom"/>
</dbReference>
<gene>
    <name evidence="8" type="ORF">KL933_001790</name>
    <name evidence="9" type="ORF">KL946_000970</name>
</gene>
<evidence type="ECO:0000256" key="2">
    <source>
        <dbReference type="ARBA" id="ARBA00022741"/>
    </source>
</evidence>
<keyword evidence="6" id="KW-0812">Transmembrane</keyword>
<dbReference type="InterPro" id="IPR011009">
    <property type="entry name" value="Kinase-like_dom_sf"/>
</dbReference>
<comment type="caution">
    <text evidence="8">The sequence shown here is derived from an EMBL/GenBank/DDBJ whole genome shotgun (WGS) entry which is preliminary data.</text>
</comment>
<evidence type="ECO:0000313" key="9">
    <source>
        <dbReference type="EMBL" id="KAG7768152.1"/>
    </source>
</evidence>
<dbReference type="Pfam" id="PF00069">
    <property type="entry name" value="Pkinase"/>
    <property type="match status" value="1"/>
</dbReference>
<evidence type="ECO:0000256" key="3">
    <source>
        <dbReference type="ARBA" id="ARBA00022777"/>
    </source>
</evidence>
<evidence type="ECO:0000313" key="11">
    <source>
        <dbReference type="Proteomes" id="UP000738402"/>
    </source>
</evidence>
<keyword evidence="6" id="KW-0472">Membrane</keyword>
<dbReference type="EMBL" id="JAHLUH010000004">
    <property type="protein sequence ID" value="KAG7728557.1"/>
    <property type="molecule type" value="Genomic_DNA"/>
</dbReference>
<sequence>MSIVRYNDKLLSVVHHNKSLNSVVIYNSETENLELVKLDHEESNGSHGRRRRSGPSQFEFVCPDCGYQCNINPPSSNESPRRSSGSDFLRNDYFRLLARADSGNESNKELISTLIHQAHPADIDQIPVELINQGYFKKFFSVLGDLGNGSNGKVLKVEHKLFNLQLGVFALKKIAIGNHFGNLVRILNEVKFLYSLTESSNTTNANIIKYNHVWLEVDQISSFGPQVPVVFILFEYCDGGTLEQFIENLMQPKFDIKQEKIRRRMIKKGMKGASTDRRYLNNFEIYKIFKDVLNGLHHLHEQKTLHRDLKPSNCLFKTKFPDDYKPIDSVEDLGQIPNLVVSDFGESIMENSKRNSTGCTGTLEFCAPELFEEVDPGQLHDFSYYSDVYSLGMILYYICFGKLPFKSSDQNAIREEIMSCNLFEDMDKLRRDELLPDYLRLIRLMCDPDAKNRPTCSQVMIQMEQIHNKLAKQSYKKFALASGVWQTGLNIAQILLNIWLCPYPELNNLQFVLVGVVISQKNTRHLMWLEIALTMLFLGLSIGSYWTGVFSSSDQ</sequence>
<keyword evidence="2 5" id="KW-0547">Nucleotide-binding</keyword>
<reference evidence="8 10" key="1">
    <citation type="journal article" date="2021" name="G3 (Bethesda)">
        <title>Genomic diversity, chromosomal rearrangements, and interspecies hybridization in the ogataea polymorpha species complex.</title>
        <authorList>
            <person name="Hanson S.J."/>
            <person name="Cinneide E.O."/>
            <person name="Salzberg L.I."/>
            <person name="Wolfe K.H."/>
            <person name="McGowan J."/>
            <person name="Fitzpatrick D.A."/>
            <person name="Matlin K."/>
        </authorList>
    </citation>
    <scope>NUCLEOTIDE SEQUENCE</scope>
    <source>
        <strain evidence="9">81-436-3</strain>
        <strain evidence="8">83-405-1</strain>
    </source>
</reference>
<dbReference type="SUPFAM" id="SSF56112">
    <property type="entry name" value="Protein kinase-like (PK-like)"/>
    <property type="match status" value="1"/>
</dbReference>
<dbReference type="GO" id="GO:0005737">
    <property type="term" value="C:cytoplasm"/>
    <property type="evidence" value="ECO:0007669"/>
    <property type="project" value="TreeGrafter"/>
</dbReference>
<accession>A0AAN6D7S7</accession>
<evidence type="ECO:0000256" key="6">
    <source>
        <dbReference type="SAM" id="Phobius"/>
    </source>
</evidence>
<keyword evidence="10" id="KW-1185">Reference proteome</keyword>
<keyword evidence="1" id="KW-0808">Transferase</keyword>
<dbReference type="GO" id="GO:0005634">
    <property type="term" value="C:nucleus"/>
    <property type="evidence" value="ECO:0007669"/>
    <property type="project" value="TreeGrafter"/>
</dbReference>
<keyword evidence="6" id="KW-1133">Transmembrane helix</keyword>
<keyword evidence="4 5" id="KW-0067">ATP-binding</keyword>
<dbReference type="GO" id="GO:0030447">
    <property type="term" value="P:filamentous growth"/>
    <property type="evidence" value="ECO:0007669"/>
    <property type="project" value="UniProtKB-ARBA"/>
</dbReference>
<evidence type="ECO:0000256" key="4">
    <source>
        <dbReference type="ARBA" id="ARBA00022840"/>
    </source>
</evidence>
<evidence type="ECO:0000256" key="1">
    <source>
        <dbReference type="ARBA" id="ARBA00022679"/>
    </source>
</evidence>
<feature type="binding site" evidence="5">
    <location>
        <position position="172"/>
    </location>
    <ligand>
        <name>ATP</name>
        <dbReference type="ChEBI" id="CHEBI:30616"/>
    </ligand>
</feature>
<dbReference type="PANTHER" id="PTHR11042:SF138">
    <property type="entry name" value="SERINE_THREONINE-PROTEIN KINASE IKS1-RELATED"/>
    <property type="match status" value="1"/>
</dbReference>
<dbReference type="EMBL" id="JAHLUN010000002">
    <property type="protein sequence ID" value="KAG7768152.1"/>
    <property type="molecule type" value="Genomic_DNA"/>
</dbReference>
<protein>
    <recommendedName>
        <fullName evidence="7">Protein kinase domain-containing protein</fullName>
    </recommendedName>
</protein>
<feature type="domain" description="Protein kinase" evidence="7">
    <location>
        <begin position="140"/>
        <end position="470"/>
    </location>
</feature>
<keyword evidence="3" id="KW-0418">Kinase</keyword>
<dbReference type="InterPro" id="IPR050339">
    <property type="entry name" value="CC_SR_Kinase"/>
</dbReference>